<dbReference type="SUPFAM" id="SSF50998">
    <property type="entry name" value="Quinoprotein alcohol dehydrogenase-like"/>
    <property type="match status" value="1"/>
</dbReference>
<evidence type="ECO:0000313" key="3">
    <source>
        <dbReference type="Proteomes" id="UP000612282"/>
    </source>
</evidence>
<name>A0ABQ3XRV8_9ACTN</name>
<feature type="domain" description="Pyrrolo-quinoline quinone repeat" evidence="1">
    <location>
        <begin position="54"/>
        <end position="144"/>
    </location>
</feature>
<accession>A0ABQ3XRV8</accession>
<dbReference type="RefSeq" id="WP_203809016.1">
    <property type="nucleotide sequence ID" value="NZ_BAAAQE010000114.1"/>
</dbReference>
<dbReference type="Gene3D" id="2.40.10.480">
    <property type="match status" value="1"/>
</dbReference>
<proteinExistence type="predicted"/>
<sequence length="427" mass="45676">MAIIDLGDLGDPYRPGPDREPVVQRWRGILVGLVTVVCLGTLHSPPAGDPTIRTVWTAPVSGTLISQTDQATVWIHQAVADAGRLTAYDLATGQVRWTRQTTLAAVAAGWISLLPGAGVLLVPSGNDHDVLDAATGDRLWQASGQVEAHTADTVLLRERGAEPGSTRLRLAGARNGRTIWQRPAARGGVVRARLRDGSPGVIAVDSGGQLGLLRYDDGTPLLSRSLPKQDGDERHLSFAGDHVLVQASSAVRFVLTAYRLDTLTESWRTELTDGGHTQGCGPVVCLSSATGIAGIDPQTGGRRWTLPADEGIWAVLGDRIVTSHEPRTAAEGRQPLVSVVDARTGRRLGDEVPGRPAASDFGDGRLLVLRPQTTPLADVGVHHVELSTGRRRLIGKIDYQLLSSPYELAGSYLHRFRDGRLEVMAVR</sequence>
<gene>
    <name evidence="2" type="ORF">Aco03nite_096480</name>
</gene>
<feature type="domain" description="Pyrrolo-quinoline quinone repeat" evidence="1">
    <location>
        <begin position="168"/>
        <end position="391"/>
    </location>
</feature>
<evidence type="ECO:0000313" key="2">
    <source>
        <dbReference type="EMBL" id="GID61244.1"/>
    </source>
</evidence>
<comment type="caution">
    <text evidence="2">The sequence shown here is derived from an EMBL/GenBank/DDBJ whole genome shotgun (WGS) entry which is preliminary data.</text>
</comment>
<dbReference type="Proteomes" id="UP000612282">
    <property type="component" value="Unassembled WGS sequence"/>
</dbReference>
<dbReference type="InterPro" id="IPR015943">
    <property type="entry name" value="WD40/YVTN_repeat-like_dom_sf"/>
</dbReference>
<dbReference type="InterPro" id="IPR002372">
    <property type="entry name" value="PQQ_rpt_dom"/>
</dbReference>
<reference evidence="2 3" key="1">
    <citation type="submission" date="2021-01" db="EMBL/GenBank/DDBJ databases">
        <title>Whole genome shotgun sequence of Actinoplanes couchii NBRC 106145.</title>
        <authorList>
            <person name="Komaki H."/>
            <person name="Tamura T."/>
        </authorList>
    </citation>
    <scope>NUCLEOTIDE SEQUENCE [LARGE SCALE GENOMIC DNA]</scope>
    <source>
        <strain evidence="2 3">NBRC 106145</strain>
    </source>
</reference>
<dbReference type="Gene3D" id="2.130.10.10">
    <property type="entry name" value="YVTN repeat-like/Quinoprotein amine dehydrogenase"/>
    <property type="match status" value="1"/>
</dbReference>
<organism evidence="2 3">
    <name type="scientific">Actinoplanes couchii</name>
    <dbReference type="NCBI Taxonomy" id="403638"/>
    <lineage>
        <taxon>Bacteria</taxon>
        <taxon>Bacillati</taxon>
        <taxon>Actinomycetota</taxon>
        <taxon>Actinomycetes</taxon>
        <taxon>Micromonosporales</taxon>
        <taxon>Micromonosporaceae</taxon>
        <taxon>Actinoplanes</taxon>
    </lineage>
</organism>
<protein>
    <recommendedName>
        <fullName evidence="1">Pyrrolo-quinoline quinone repeat domain-containing protein</fullName>
    </recommendedName>
</protein>
<dbReference type="Pfam" id="PF13360">
    <property type="entry name" value="PQQ_2"/>
    <property type="match status" value="2"/>
</dbReference>
<keyword evidence="3" id="KW-1185">Reference proteome</keyword>
<dbReference type="EMBL" id="BOMG01000121">
    <property type="protein sequence ID" value="GID61244.1"/>
    <property type="molecule type" value="Genomic_DNA"/>
</dbReference>
<evidence type="ECO:0000259" key="1">
    <source>
        <dbReference type="Pfam" id="PF13360"/>
    </source>
</evidence>
<dbReference type="InterPro" id="IPR011047">
    <property type="entry name" value="Quinoprotein_ADH-like_sf"/>
</dbReference>